<dbReference type="RefSeq" id="WP_182940747.1">
    <property type="nucleotide sequence ID" value="NZ_JABEQH010000002.1"/>
</dbReference>
<proteinExistence type="predicted"/>
<name>A0A7W4J564_9PROT</name>
<organism evidence="2 3">
    <name type="scientific">Gluconacetobacter johannae</name>
    <dbReference type="NCBI Taxonomy" id="112140"/>
    <lineage>
        <taxon>Bacteria</taxon>
        <taxon>Pseudomonadati</taxon>
        <taxon>Pseudomonadota</taxon>
        <taxon>Alphaproteobacteria</taxon>
        <taxon>Acetobacterales</taxon>
        <taxon>Acetobacteraceae</taxon>
        <taxon>Gluconacetobacter</taxon>
    </lineage>
</organism>
<dbReference type="EMBL" id="JABEQH010000002">
    <property type="protein sequence ID" value="MBB2174816.1"/>
    <property type="molecule type" value="Genomic_DNA"/>
</dbReference>
<protein>
    <recommendedName>
        <fullName evidence="4">Stress-induced protein</fullName>
    </recommendedName>
</protein>
<feature type="compositionally biased region" description="Basic residues" evidence="1">
    <location>
        <begin position="73"/>
        <end position="85"/>
    </location>
</feature>
<accession>A0A7W4J564</accession>
<dbReference type="Proteomes" id="UP000561066">
    <property type="component" value="Unassembled WGS sequence"/>
</dbReference>
<feature type="compositionally biased region" description="Basic residues" evidence="1">
    <location>
        <begin position="22"/>
        <end position="31"/>
    </location>
</feature>
<evidence type="ECO:0000256" key="1">
    <source>
        <dbReference type="SAM" id="MobiDB-lite"/>
    </source>
</evidence>
<keyword evidence="3" id="KW-1185">Reference proteome</keyword>
<gene>
    <name evidence="2" type="ORF">HLH21_02605</name>
</gene>
<dbReference type="AlphaFoldDB" id="A0A7W4J564"/>
<evidence type="ECO:0000313" key="2">
    <source>
        <dbReference type="EMBL" id="MBB2174816.1"/>
    </source>
</evidence>
<evidence type="ECO:0000313" key="3">
    <source>
        <dbReference type="Proteomes" id="UP000561066"/>
    </source>
</evidence>
<reference evidence="2 3" key="1">
    <citation type="submission" date="2020-04" db="EMBL/GenBank/DDBJ databases">
        <title>Description of novel Gluconacetobacter.</title>
        <authorList>
            <person name="Sombolestani A."/>
        </authorList>
    </citation>
    <scope>NUCLEOTIDE SEQUENCE [LARGE SCALE GENOMIC DNA]</scope>
    <source>
        <strain evidence="2 3">LMG 21312</strain>
    </source>
</reference>
<feature type="region of interest" description="Disordered" evidence="1">
    <location>
        <begin position="18"/>
        <end position="85"/>
    </location>
</feature>
<comment type="caution">
    <text evidence="2">The sequence shown here is derived from an EMBL/GenBank/DDBJ whole genome shotgun (WGS) entry which is preliminary data.</text>
</comment>
<evidence type="ECO:0008006" key="4">
    <source>
        <dbReference type="Google" id="ProtNLM"/>
    </source>
</evidence>
<sequence>MTRFFLDFSDDMISRMAERGHGAGKARHHPGKFAQDREKAAPSAPQGGKPGQAGSAAGHMADTPAQGRDKAAHTAHGRHGHGGGH</sequence>